<keyword evidence="3" id="KW-1185">Reference proteome</keyword>
<accession>A0A845B163</accession>
<dbReference type="PROSITE" id="PS51257">
    <property type="entry name" value="PROKAR_LIPOPROTEIN"/>
    <property type="match status" value="1"/>
</dbReference>
<evidence type="ECO:0000313" key="3">
    <source>
        <dbReference type="Proteomes" id="UP000431922"/>
    </source>
</evidence>
<gene>
    <name evidence="2" type="ORF">GRI65_05915</name>
</gene>
<feature type="signal peptide" evidence="1">
    <location>
        <begin position="1"/>
        <end position="18"/>
    </location>
</feature>
<dbReference type="RefSeq" id="WP_160755646.1">
    <property type="nucleotide sequence ID" value="NZ_WTYL01000002.1"/>
</dbReference>
<sequence>MRKLVTLAFLLAAGCAASAPKTTGITAEIWADNWFEMYVDGAKVLEDSVPITTERSFNAETTNFTSKPPMTVAFMVKDFKENDTGLEYIGTNRQQMGDGGFIAQFRDNATGKIIGATDSKVRCLVVQRAPTDRACAKERAPMAGKGPCGFVETPIPENWTATDFDDSDWPAAVEHSTREVSPKDGYDEISWDSAAKLIWSDDLVQDNTLLCRMTVAG</sequence>
<protein>
    <submittedName>
        <fullName evidence="2">PEBP family protein</fullName>
    </submittedName>
</protein>
<dbReference type="Gene3D" id="2.60.120.260">
    <property type="entry name" value="Galactose-binding domain-like"/>
    <property type="match status" value="1"/>
</dbReference>
<comment type="caution">
    <text evidence="2">The sequence shown here is derived from an EMBL/GenBank/DDBJ whole genome shotgun (WGS) entry which is preliminary data.</text>
</comment>
<evidence type="ECO:0000313" key="2">
    <source>
        <dbReference type="EMBL" id="MXP43988.1"/>
    </source>
</evidence>
<proteinExistence type="predicted"/>
<keyword evidence="1" id="KW-0732">Signal</keyword>
<feature type="chain" id="PRO_5032496238" evidence="1">
    <location>
        <begin position="19"/>
        <end position="217"/>
    </location>
</feature>
<dbReference type="AlphaFoldDB" id="A0A845B163"/>
<dbReference type="EMBL" id="WTYL01000002">
    <property type="protein sequence ID" value="MXP43988.1"/>
    <property type="molecule type" value="Genomic_DNA"/>
</dbReference>
<dbReference type="Proteomes" id="UP000431922">
    <property type="component" value="Unassembled WGS sequence"/>
</dbReference>
<dbReference type="OrthoDB" id="9797506at2"/>
<organism evidence="2 3">
    <name type="scientific">Allopontixanthobacter sediminis</name>
    <dbReference type="NCBI Taxonomy" id="1689985"/>
    <lineage>
        <taxon>Bacteria</taxon>
        <taxon>Pseudomonadati</taxon>
        <taxon>Pseudomonadota</taxon>
        <taxon>Alphaproteobacteria</taxon>
        <taxon>Sphingomonadales</taxon>
        <taxon>Erythrobacteraceae</taxon>
        <taxon>Allopontixanthobacter</taxon>
    </lineage>
</organism>
<reference evidence="2 3" key="1">
    <citation type="submission" date="2019-12" db="EMBL/GenBank/DDBJ databases">
        <title>Genomic-based taxomic classification of the family Erythrobacteraceae.</title>
        <authorList>
            <person name="Xu L."/>
        </authorList>
    </citation>
    <scope>NUCLEOTIDE SEQUENCE [LARGE SCALE GENOMIC DNA]</scope>
    <source>
        <strain evidence="2 3">KCTC 42453</strain>
    </source>
</reference>
<name>A0A845B163_9SPHN</name>
<evidence type="ECO:0000256" key="1">
    <source>
        <dbReference type="SAM" id="SignalP"/>
    </source>
</evidence>